<dbReference type="Proteomes" id="UP000245956">
    <property type="component" value="Unassembled WGS sequence"/>
</dbReference>
<accession>A0A2U3EFP2</accession>
<comment type="caution">
    <text evidence="3">The sequence shown here is derived from an EMBL/GenBank/DDBJ whole genome shotgun (WGS) entry which is preliminary data.</text>
</comment>
<evidence type="ECO:0000256" key="2">
    <source>
        <dbReference type="SAM" id="Phobius"/>
    </source>
</evidence>
<evidence type="ECO:0000256" key="1">
    <source>
        <dbReference type="SAM" id="MobiDB-lite"/>
    </source>
</evidence>
<protein>
    <submittedName>
        <fullName evidence="3">Uncharacterized protein</fullName>
    </submittedName>
</protein>
<organism evidence="3 4">
    <name type="scientific">Purpureocillium lilacinum</name>
    <name type="common">Paecilomyces lilacinus</name>
    <dbReference type="NCBI Taxonomy" id="33203"/>
    <lineage>
        <taxon>Eukaryota</taxon>
        <taxon>Fungi</taxon>
        <taxon>Dikarya</taxon>
        <taxon>Ascomycota</taxon>
        <taxon>Pezizomycotina</taxon>
        <taxon>Sordariomycetes</taxon>
        <taxon>Hypocreomycetidae</taxon>
        <taxon>Hypocreales</taxon>
        <taxon>Ophiocordycipitaceae</taxon>
        <taxon>Purpureocillium</taxon>
    </lineage>
</organism>
<gene>
    <name evidence="3" type="ORF">PCL_10351</name>
</gene>
<proteinExistence type="predicted"/>
<keyword evidence="2" id="KW-0812">Transmembrane</keyword>
<evidence type="ECO:0000313" key="4">
    <source>
        <dbReference type="Proteomes" id="UP000245956"/>
    </source>
</evidence>
<reference evidence="3 4" key="1">
    <citation type="journal article" date="2016" name="Front. Microbiol.">
        <title>Genome and transcriptome sequences reveal the specific parasitism of the nematophagous Purpureocillium lilacinum 36-1.</title>
        <authorList>
            <person name="Xie J."/>
            <person name="Li S."/>
            <person name="Mo C."/>
            <person name="Xiao X."/>
            <person name="Peng D."/>
            <person name="Wang G."/>
            <person name="Xiao Y."/>
        </authorList>
    </citation>
    <scope>NUCLEOTIDE SEQUENCE [LARGE SCALE GENOMIC DNA]</scope>
    <source>
        <strain evidence="3 4">36-1</strain>
    </source>
</reference>
<feature type="transmembrane region" description="Helical" evidence="2">
    <location>
        <begin position="181"/>
        <end position="199"/>
    </location>
</feature>
<sequence>MFCQPAWGAPENISINLGRCRVPVGPAGQGGDLPVSNSSRHWYAWRSAGNVRARAFGACRFPWKARYVHRTRLAATTMDGSLDTVRIRGLNSLIKTSEQAARNRALHQRSPFLGNGVAAQKLQRKVSRYGRRSCASGRHERWARKYTPEARAATATADTTGRRADGQAARVEENVLARPVAGGRVSGLLIVVVVVVVVVTRGTRSRDVVASMDGWPDLPRSRWQRCRGRGAGAADDDGLLRVFCDAGMGSIISRTLQTQTR</sequence>
<keyword evidence="2" id="KW-1133">Transmembrane helix</keyword>
<dbReference type="AlphaFoldDB" id="A0A2U3EFP2"/>
<dbReference type="EMBL" id="LCWV01000005">
    <property type="protein sequence ID" value="PWI73336.1"/>
    <property type="molecule type" value="Genomic_DNA"/>
</dbReference>
<name>A0A2U3EFP2_PURLI</name>
<keyword evidence="2" id="KW-0472">Membrane</keyword>
<feature type="region of interest" description="Disordered" evidence="1">
    <location>
        <begin position="145"/>
        <end position="167"/>
    </location>
</feature>
<feature type="compositionally biased region" description="Low complexity" evidence="1">
    <location>
        <begin position="150"/>
        <end position="159"/>
    </location>
</feature>
<evidence type="ECO:0000313" key="3">
    <source>
        <dbReference type="EMBL" id="PWI73336.1"/>
    </source>
</evidence>